<gene>
    <name evidence="1" type="ORF">CPU12_00875</name>
</gene>
<accession>A0A2G1DLH9</accession>
<organism evidence="1 2">
    <name type="scientific">Malaciobacter molluscorum LMG 25693</name>
    <dbReference type="NCBI Taxonomy" id="870501"/>
    <lineage>
        <taxon>Bacteria</taxon>
        <taxon>Pseudomonadati</taxon>
        <taxon>Campylobacterota</taxon>
        <taxon>Epsilonproteobacteria</taxon>
        <taxon>Campylobacterales</taxon>
        <taxon>Arcobacteraceae</taxon>
        <taxon>Malaciobacter</taxon>
    </lineage>
</organism>
<evidence type="ECO:0000313" key="2">
    <source>
        <dbReference type="Proteomes" id="UP000221222"/>
    </source>
</evidence>
<reference evidence="1 2" key="1">
    <citation type="submission" date="2017-09" db="EMBL/GenBank/DDBJ databases">
        <title>Arcobacter canalis sp. nov., a new species isolated from a water canal contaminated with urban sewage.</title>
        <authorList>
            <person name="Perez-Cataluna A."/>
            <person name="Salas-Masso N."/>
            <person name="Figueras M.J."/>
        </authorList>
    </citation>
    <scope>NUCLEOTIDE SEQUENCE [LARGE SCALE GENOMIC DNA]</scope>
    <source>
        <strain evidence="1 2">F98-3</strain>
    </source>
</reference>
<protein>
    <submittedName>
        <fullName evidence="1">Uncharacterized protein</fullName>
    </submittedName>
</protein>
<keyword evidence="2" id="KW-1185">Reference proteome</keyword>
<sequence length="72" mass="8322">MFNKTIELVPFGTLKAKGRSKVWHTSVTIPYLDGDFNVVIRGTFDGPLMSQIAYIFATALYNQKIHREFKWI</sequence>
<name>A0A2G1DLH9_9BACT</name>
<comment type="caution">
    <text evidence="1">The sequence shown here is derived from an EMBL/GenBank/DDBJ whole genome shotgun (WGS) entry which is preliminary data.</text>
</comment>
<dbReference type="AlphaFoldDB" id="A0A2G1DLH9"/>
<dbReference type="EMBL" id="NXFY01000001">
    <property type="protein sequence ID" value="PHO19363.1"/>
    <property type="molecule type" value="Genomic_DNA"/>
</dbReference>
<dbReference type="Proteomes" id="UP000221222">
    <property type="component" value="Unassembled WGS sequence"/>
</dbReference>
<dbReference type="RefSeq" id="WP_099341179.1">
    <property type="nucleotide sequence ID" value="NZ_CP032098.1"/>
</dbReference>
<proteinExistence type="predicted"/>
<evidence type="ECO:0000313" key="1">
    <source>
        <dbReference type="EMBL" id="PHO19363.1"/>
    </source>
</evidence>